<evidence type="ECO:0000313" key="2">
    <source>
        <dbReference type="EMBL" id="KAJ3490915.1"/>
    </source>
</evidence>
<gene>
    <name evidence="2" type="ORF">NLI96_g1074</name>
</gene>
<name>A0AAD5VB81_9APHY</name>
<feature type="region of interest" description="Disordered" evidence="1">
    <location>
        <begin position="1"/>
        <end position="143"/>
    </location>
</feature>
<protein>
    <submittedName>
        <fullName evidence="2">Uncharacterized protein</fullName>
    </submittedName>
</protein>
<comment type="caution">
    <text evidence="2">The sequence shown here is derived from an EMBL/GenBank/DDBJ whole genome shotgun (WGS) entry which is preliminary data.</text>
</comment>
<feature type="compositionally biased region" description="Basic and acidic residues" evidence="1">
    <location>
        <begin position="91"/>
        <end position="125"/>
    </location>
</feature>
<evidence type="ECO:0000256" key="1">
    <source>
        <dbReference type="SAM" id="MobiDB-lite"/>
    </source>
</evidence>
<feature type="compositionally biased region" description="Polar residues" evidence="1">
    <location>
        <begin position="31"/>
        <end position="78"/>
    </location>
</feature>
<feature type="compositionally biased region" description="Polar residues" evidence="1">
    <location>
        <begin position="1"/>
        <end position="16"/>
    </location>
</feature>
<organism evidence="2 3">
    <name type="scientific">Meripilus lineatus</name>
    <dbReference type="NCBI Taxonomy" id="2056292"/>
    <lineage>
        <taxon>Eukaryota</taxon>
        <taxon>Fungi</taxon>
        <taxon>Dikarya</taxon>
        <taxon>Basidiomycota</taxon>
        <taxon>Agaricomycotina</taxon>
        <taxon>Agaricomycetes</taxon>
        <taxon>Polyporales</taxon>
        <taxon>Meripilaceae</taxon>
        <taxon>Meripilus</taxon>
    </lineage>
</organism>
<keyword evidence="3" id="KW-1185">Reference proteome</keyword>
<dbReference type="EMBL" id="JANAWD010000020">
    <property type="protein sequence ID" value="KAJ3490915.1"/>
    <property type="molecule type" value="Genomic_DNA"/>
</dbReference>
<evidence type="ECO:0000313" key="3">
    <source>
        <dbReference type="Proteomes" id="UP001212997"/>
    </source>
</evidence>
<accession>A0AAD5VB81</accession>
<proteinExistence type="predicted"/>
<dbReference type="AlphaFoldDB" id="A0AAD5VB81"/>
<dbReference type="Proteomes" id="UP001212997">
    <property type="component" value="Unassembled WGS sequence"/>
</dbReference>
<sequence>MSLTTNPILNPQTPKSQPMVDDSDKQPDIMSKSTQSNQAHNVSSLSESQGRGIGSANTMSAGQNHRGSPQQVQPQEGSSGIGGSAALRELGLQREREAKEIYAQSEEIKEAERLEEAAREHREKAVAAGAHPTYKELGGGVME</sequence>
<reference evidence="2" key="1">
    <citation type="submission" date="2022-07" db="EMBL/GenBank/DDBJ databases">
        <title>Genome Sequence of Physisporinus lineatus.</title>
        <authorList>
            <person name="Buettner E."/>
        </authorList>
    </citation>
    <scope>NUCLEOTIDE SEQUENCE</scope>
    <source>
        <strain evidence="2">VT162</strain>
    </source>
</reference>